<keyword evidence="1" id="KW-0472">Membrane</keyword>
<reference evidence="3" key="1">
    <citation type="journal article" date="2016" name="Genome Announc.">
        <title>Draft genome sequences of fungus Aspergillus calidoustus.</title>
        <authorList>
            <person name="Horn F."/>
            <person name="Linde J."/>
            <person name="Mattern D.J."/>
            <person name="Walther G."/>
            <person name="Guthke R."/>
            <person name="Scherlach K."/>
            <person name="Martin K."/>
            <person name="Brakhage A.A."/>
            <person name="Petzke L."/>
            <person name="Valiante V."/>
        </authorList>
    </citation>
    <scope>NUCLEOTIDE SEQUENCE [LARGE SCALE GENOMIC DNA]</scope>
    <source>
        <strain evidence="3">SF006504</strain>
    </source>
</reference>
<keyword evidence="3" id="KW-1185">Reference proteome</keyword>
<protein>
    <submittedName>
        <fullName evidence="2">Uncharacterized protein</fullName>
    </submittedName>
</protein>
<dbReference type="OrthoDB" id="5139479at2759"/>
<evidence type="ECO:0000313" key="3">
    <source>
        <dbReference type="Proteomes" id="UP000054771"/>
    </source>
</evidence>
<dbReference type="Proteomes" id="UP000054771">
    <property type="component" value="Unassembled WGS sequence"/>
</dbReference>
<accession>A0A0U5C8V5</accession>
<organism evidence="2 3">
    <name type="scientific">Aspergillus calidoustus</name>
    <dbReference type="NCBI Taxonomy" id="454130"/>
    <lineage>
        <taxon>Eukaryota</taxon>
        <taxon>Fungi</taxon>
        <taxon>Dikarya</taxon>
        <taxon>Ascomycota</taxon>
        <taxon>Pezizomycotina</taxon>
        <taxon>Eurotiomycetes</taxon>
        <taxon>Eurotiomycetidae</taxon>
        <taxon>Eurotiales</taxon>
        <taxon>Aspergillaceae</taxon>
        <taxon>Aspergillus</taxon>
        <taxon>Aspergillus subgen. Nidulantes</taxon>
    </lineage>
</organism>
<keyword evidence="1" id="KW-1133">Transmembrane helix</keyword>
<gene>
    <name evidence="2" type="ORF">ASPCAL06265</name>
</gene>
<proteinExistence type="predicted"/>
<sequence length="441" mass="48381">MGTAYEPVFNYNATAGVGQFNGSYARDYIGNLQNNAPGYPYSIVPYWIQATVNDLIISPLHSVASKPVPVAACAAHGSSCDSYLLPGGLLSSSPWPPTDHPSATVIRFSNAPSIQFDFYKETGQGIQFRDGDCSIYGNRTSLIGIKFCISESQAFEGSFSAGLYVCPGGGWDNACRLGDAQFYPNLTTTFSVFSRSSTFVAARSNMSILSVTSLGSPTQNPALDLAGFRFAIDWILDYSAANIPSPTSIAEQFFVSQRQLQSIFWSPVVVQHFYSIIAFPFWSFNANNFGSMEESGTGITPNLPEEFYVTASVSVPHSKIVISTAMFSIFLTLQVILHLFIWGVFAWLCIKRPLLPAITSYPLFDFAFKTTCKPVRLRETQHYYHLSPPSTLPTGRLGASDGDVLSILENCTHTLRSDDDLVRLEDQNQQRLAPATPLTTR</sequence>
<dbReference type="AlphaFoldDB" id="A0A0U5C8V5"/>
<evidence type="ECO:0000256" key="1">
    <source>
        <dbReference type="SAM" id="Phobius"/>
    </source>
</evidence>
<feature type="transmembrane region" description="Helical" evidence="1">
    <location>
        <begin position="325"/>
        <end position="350"/>
    </location>
</feature>
<keyword evidence="1" id="KW-0812">Transmembrane</keyword>
<name>A0A0U5C8V5_ASPCI</name>
<evidence type="ECO:0000313" key="2">
    <source>
        <dbReference type="EMBL" id="CEL05145.1"/>
    </source>
</evidence>
<dbReference type="EMBL" id="CDMC01000005">
    <property type="protein sequence ID" value="CEL05145.1"/>
    <property type="molecule type" value="Genomic_DNA"/>
</dbReference>